<dbReference type="InterPro" id="IPR011990">
    <property type="entry name" value="TPR-like_helical_dom_sf"/>
</dbReference>
<dbReference type="Pfam" id="PF13649">
    <property type="entry name" value="Methyltransf_25"/>
    <property type="match status" value="1"/>
</dbReference>
<evidence type="ECO:0000259" key="3">
    <source>
        <dbReference type="Pfam" id="PF13649"/>
    </source>
</evidence>
<dbReference type="GO" id="GO:0032259">
    <property type="term" value="P:methylation"/>
    <property type="evidence" value="ECO:0007669"/>
    <property type="project" value="UniProtKB-KW"/>
</dbReference>
<proteinExistence type="predicted"/>
<dbReference type="InterPro" id="IPR041698">
    <property type="entry name" value="Methyltransf_25"/>
</dbReference>
<dbReference type="AlphaFoldDB" id="A0A160PIC8"/>
<dbReference type="Proteomes" id="UP000218288">
    <property type="component" value="Chromosome"/>
</dbReference>
<organism evidence="4 5">
    <name type="scientific">Methylorubrum populi</name>
    <dbReference type="NCBI Taxonomy" id="223967"/>
    <lineage>
        <taxon>Bacteria</taxon>
        <taxon>Pseudomonadati</taxon>
        <taxon>Pseudomonadota</taxon>
        <taxon>Alphaproteobacteria</taxon>
        <taxon>Hyphomicrobiales</taxon>
        <taxon>Methylobacteriaceae</taxon>
        <taxon>Methylorubrum</taxon>
    </lineage>
</organism>
<dbReference type="CDD" id="cd02440">
    <property type="entry name" value="AdoMet_MTases"/>
    <property type="match status" value="1"/>
</dbReference>
<evidence type="ECO:0000256" key="2">
    <source>
        <dbReference type="ARBA" id="ARBA00022679"/>
    </source>
</evidence>
<dbReference type="OrthoDB" id="465636at2"/>
<keyword evidence="2 4" id="KW-0808">Transferase</keyword>
<accession>A0A160PIC8</accession>
<feature type="domain" description="Methyltransferase" evidence="3">
    <location>
        <begin position="160"/>
        <end position="250"/>
    </location>
</feature>
<dbReference type="GO" id="GO:0008757">
    <property type="term" value="F:S-adenosylmethionine-dependent methyltransferase activity"/>
    <property type="evidence" value="ECO:0007669"/>
    <property type="project" value="InterPro"/>
</dbReference>
<dbReference type="Gene3D" id="1.25.40.10">
    <property type="entry name" value="Tetratricopeptide repeat domain"/>
    <property type="match status" value="1"/>
</dbReference>
<dbReference type="InterPro" id="IPR029063">
    <property type="entry name" value="SAM-dependent_MTases_sf"/>
</dbReference>
<dbReference type="PANTHER" id="PTHR43861">
    <property type="entry name" value="TRANS-ACONITATE 2-METHYLTRANSFERASE-RELATED"/>
    <property type="match status" value="1"/>
</dbReference>
<gene>
    <name evidence="4" type="ORF">MPPM_3558</name>
</gene>
<sequence>MSRQRSSGDLLADRRYAYAEACLADGDPGAAAEMAGQALDLAPGYAPAWFLLGRAREILFERSRDEADQRAALAAFERALGLDPADALGSRLHLAALGGGDALAAMSPAYIRALFDGYAPRFEQHLVDELGYCGPSLLVAALDALTGADLSCAPQHFPSVLDLGCGTGLMGRALAGRVGRLAGCDLSPAMLALAGRTGLYERLVEADLVTFLAGEPDASADLIVAADVFIYLGQLASALGGMARALRPGGFAVFTVQSPREGETGVVLGADGRYAHADAYLRAEVERAGFGIAEMRAAAIRRQKRIDVPGRILILHKHLIGTHEMDATEKP</sequence>
<evidence type="ECO:0000313" key="5">
    <source>
        <dbReference type="Proteomes" id="UP000218288"/>
    </source>
</evidence>
<dbReference type="SUPFAM" id="SSF53335">
    <property type="entry name" value="S-adenosyl-L-methionine-dependent methyltransferases"/>
    <property type="match status" value="1"/>
</dbReference>
<protein>
    <submittedName>
        <fullName evidence="4">Type 12 methyltransferase</fullName>
    </submittedName>
</protein>
<dbReference type="EMBL" id="AP014809">
    <property type="protein sequence ID" value="BAU92163.1"/>
    <property type="molecule type" value="Genomic_DNA"/>
</dbReference>
<dbReference type="RefSeq" id="WP_096486164.1">
    <property type="nucleotide sequence ID" value="NZ_AP014809.1"/>
</dbReference>
<evidence type="ECO:0000256" key="1">
    <source>
        <dbReference type="ARBA" id="ARBA00022603"/>
    </source>
</evidence>
<dbReference type="SUPFAM" id="SSF48452">
    <property type="entry name" value="TPR-like"/>
    <property type="match status" value="1"/>
</dbReference>
<reference evidence="4 5" key="1">
    <citation type="journal article" date="2016" name="Genome Announc.">
        <title>Complete Genome Sequence of Methylobacterium populi P-1M, Isolated from Pink-Pigmented Household Biofilm.</title>
        <authorList>
            <person name="Morohoshi T."/>
            <person name="Ikeda T."/>
        </authorList>
    </citation>
    <scope>NUCLEOTIDE SEQUENCE [LARGE SCALE GENOMIC DNA]</scope>
    <source>
        <strain evidence="4 5">P-1M</strain>
    </source>
</reference>
<dbReference type="Gene3D" id="3.40.50.150">
    <property type="entry name" value="Vaccinia Virus protein VP39"/>
    <property type="match status" value="1"/>
</dbReference>
<dbReference type="PANTHER" id="PTHR43861:SF1">
    <property type="entry name" value="TRANS-ACONITATE 2-METHYLTRANSFERASE"/>
    <property type="match status" value="1"/>
</dbReference>
<name>A0A160PIC8_9HYPH</name>
<evidence type="ECO:0000313" key="4">
    <source>
        <dbReference type="EMBL" id="BAU92163.1"/>
    </source>
</evidence>
<keyword evidence="1 4" id="KW-0489">Methyltransferase</keyword>